<comment type="pathway">
    <text evidence="7">Cofactor biosynthesis; molybdopterin biosynthesis.</text>
</comment>
<evidence type="ECO:0000256" key="7">
    <source>
        <dbReference type="RuleBase" id="RU365090"/>
    </source>
</evidence>
<feature type="region of interest" description="Disordered" evidence="8">
    <location>
        <begin position="304"/>
        <end position="329"/>
    </location>
</feature>
<keyword evidence="11" id="KW-1185">Reference proteome</keyword>
<organism evidence="10 11">
    <name type="scientific">Rhodococcus tibetensis</name>
    <dbReference type="NCBI Taxonomy" id="2965064"/>
    <lineage>
        <taxon>Bacteria</taxon>
        <taxon>Bacillati</taxon>
        <taxon>Actinomycetota</taxon>
        <taxon>Actinomycetes</taxon>
        <taxon>Mycobacteriales</taxon>
        <taxon>Nocardiaceae</taxon>
        <taxon>Rhodococcus</taxon>
    </lineage>
</organism>
<dbReference type="InterPro" id="IPR036135">
    <property type="entry name" value="MoeA_linker/N_sf"/>
</dbReference>
<dbReference type="InterPro" id="IPR038987">
    <property type="entry name" value="MoeA-like"/>
</dbReference>
<dbReference type="PANTHER" id="PTHR10192:SF5">
    <property type="entry name" value="GEPHYRIN"/>
    <property type="match status" value="1"/>
</dbReference>
<comment type="similarity">
    <text evidence="2 7">Belongs to the MoeA family.</text>
</comment>
<dbReference type="InterPro" id="IPR025877">
    <property type="entry name" value="MobA-like_NTP_Trfase"/>
</dbReference>
<proteinExistence type="inferred from homology"/>
<gene>
    <name evidence="10" type="ORF">NOF53_19915</name>
</gene>
<dbReference type="CDD" id="cd02503">
    <property type="entry name" value="MobA"/>
    <property type="match status" value="1"/>
</dbReference>
<comment type="cofactor">
    <cofactor evidence="7">
        <name>Mg(2+)</name>
        <dbReference type="ChEBI" id="CHEBI:18420"/>
    </cofactor>
</comment>
<feature type="compositionally biased region" description="Basic and acidic residues" evidence="8">
    <location>
        <begin position="311"/>
        <end position="329"/>
    </location>
</feature>
<evidence type="ECO:0000256" key="4">
    <source>
        <dbReference type="ARBA" id="ARBA00023134"/>
    </source>
</evidence>
<comment type="function">
    <text evidence="1 7">Catalyzes the insertion of molybdate into adenylated molybdopterin with the concomitant release of AMP.</text>
</comment>
<dbReference type="InterPro" id="IPR013482">
    <property type="entry name" value="Molybde_CF_guanTrfase"/>
</dbReference>
<dbReference type="Gene3D" id="3.90.550.10">
    <property type="entry name" value="Spore Coat Polysaccharide Biosynthesis Protein SpsA, Chain A"/>
    <property type="match status" value="1"/>
</dbReference>
<dbReference type="Pfam" id="PF12804">
    <property type="entry name" value="NTP_transf_3"/>
    <property type="match status" value="1"/>
</dbReference>
<evidence type="ECO:0000256" key="3">
    <source>
        <dbReference type="ARBA" id="ARBA00022505"/>
    </source>
</evidence>
<sequence length="582" mass="60374">MNSAPLVHAIVLAGGRATRMGGVDKPAMVVGGRRMLDTALEAVGACTRVVVVGPRRDDLDSTVLQTQEEPAGAGPVAGVSAGLAALEAGPGDRVVLLASDLPFVDASMITAIVAALEEADAAFAVDESGRLQFLLSAWRVGTLGEQVGSLGAAVNQPMKAIVPERFATVTLRGVLDCDTHEELEQARTTQPATALTIEEALGAIVDTIPALAPRQARLAQSLGSALAEPLITAEALPRLAVSAMDGYAVAGEAPWVLRDDIRYAGSTHELELVPGEAARIATGAHLPRGATAVVRDEFASIAQTSAGPRLSRREGTPVRDDTRRRGEDWEEGRLLAPEGTAVTPALISAAASAEVNAAAVRGPVRAHVVVTGDEIRRDGPLREGQTRDALGPVLPQFLSWCGVRTIADTHLRDTADGFDELLREVRETDLIVIVGATGGGAADQLRAALDRAGARTVVGRVRCRPGGSQVTAVLPDGRVVLGLPGNPYAAVVTLLIIAPAIVAALTGRPHAALPRGRVTNAAEVSGEVARILPAAAQPDGTWKVDTAIRTAHLAGLIDRDALALVPAHAADGDLVELRWLPR</sequence>
<dbReference type="InterPro" id="IPR036688">
    <property type="entry name" value="MoeA_C_domain_IV_sf"/>
</dbReference>
<dbReference type="Gene3D" id="3.90.105.10">
    <property type="entry name" value="Molybdopterin biosynthesis moea protein, domain 2"/>
    <property type="match status" value="1"/>
</dbReference>
<dbReference type="SUPFAM" id="SSF53448">
    <property type="entry name" value="Nucleotide-diphospho-sugar transferases"/>
    <property type="match status" value="1"/>
</dbReference>
<dbReference type="EMBL" id="JANFQF010000018">
    <property type="protein sequence ID" value="MCQ4121402.1"/>
    <property type="molecule type" value="Genomic_DNA"/>
</dbReference>
<accession>A0ABT1QGT4</accession>
<comment type="catalytic activity">
    <reaction evidence="6">
        <text>adenylyl-molybdopterin + molybdate = Mo-molybdopterin + AMP + H(+)</text>
        <dbReference type="Rhea" id="RHEA:35047"/>
        <dbReference type="ChEBI" id="CHEBI:15378"/>
        <dbReference type="ChEBI" id="CHEBI:36264"/>
        <dbReference type="ChEBI" id="CHEBI:62727"/>
        <dbReference type="ChEBI" id="CHEBI:71302"/>
        <dbReference type="ChEBI" id="CHEBI:456215"/>
        <dbReference type="EC" id="2.10.1.1"/>
    </reaction>
</comment>
<dbReference type="Gene3D" id="2.170.190.11">
    <property type="entry name" value="Molybdopterin biosynthesis moea protein, domain 3"/>
    <property type="match status" value="1"/>
</dbReference>
<comment type="caution">
    <text evidence="10">The sequence shown here is derived from an EMBL/GenBank/DDBJ whole genome shotgun (WGS) entry which is preliminary data.</text>
</comment>
<dbReference type="PANTHER" id="PTHR10192">
    <property type="entry name" value="MOLYBDOPTERIN BIOSYNTHESIS PROTEIN"/>
    <property type="match status" value="1"/>
</dbReference>
<dbReference type="InterPro" id="IPR005110">
    <property type="entry name" value="MoeA_linker/N"/>
</dbReference>
<dbReference type="EC" id="2.10.1.1" evidence="7"/>
<dbReference type="InterPro" id="IPR036425">
    <property type="entry name" value="MoaB/Mog-like_dom_sf"/>
</dbReference>
<dbReference type="InterPro" id="IPR029044">
    <property type="entry name" value="Nucleotide-diphossugar_trans"/>
</dbReference>
<name>A0ABT1QGT4_9NOCA</name>
<reference evidence="10 11" key="1">
    <citation type="submission" date="2022-07" db="EMBL/GenBank/DDBJ databases">
        <title>Degradation activity of malathion, p-nitrophenol and potential low-temperature adaptation strategy of Rhodococcus sp. FXJ9.536.</title>
        <authorList>
            <person name="Huang J."/>
            <person name="Huang Y."/>
        </authorList>
    </citation>
    <scope>NUCLEOTIDE SEQUENCE [LARGE SCALE GENOMIC DNA]</scope>
    <source>
        <strain evidence="10 11">FXJ9.536</strain>
    </source>
</reference>
<dbReference type="SUPFAM" id="SSF53218">
    <property type="entry name" value="Molybdenum cofactor biosynthesis proteins"/>
    <property type="match status" value="1"/>
</dbReference>
<dbReference type="SUPFAM" id="SSF63882">
    <property type="entry name" value="MoeA N-terminal region -like"/>
    <property type="match status" value="1"/>
</dbReference>
<dbReference type="Pfam" id="PF03453">
    <property type="entry name" value="MoeA_N"/>
    <property type="match status" value="1"/>
</dbReference>
<keyword evidence="3 7" id="KW-0500">Molybdenum</keyword>
<evidence type="ECO:0000313" key="11">
    <source>
        <dbReference type="Proteomes" id="UP001524501"/>
    </source>
</evidence>
<evidence type="ECO:0000256" key="8">
    <source>
        <dbReference type="SAM" id="MobiDB-lite"/>
    </source>
</evidence>
<keyword evidence="4" id="KW-0547">Nucleotide-binding</keyword>
<dbReference type="Pfam" id="PF00994">
    <property type="entry name" value="MoCF_biosynth"/>
    <property type="match status" value="1"/>
</dbReference>
<feature type="domain" description="MoaB/Mog" evidence="9">
    <location>
        <begin position="367"/>
        <end position="504"/>
    </location>
</feature>
<evidence type="ECO:0000313" key="10">
    <source>
        <dbReference type="EMBL" id="MCQ4121402.1"/>
    </source>
</evidence>
<keyword evidence="7" id="KW-0460">Magnesium</keyword>
<dbReference type="Gene3D" id="2.40.340.10">
    <property type="entry name" value="MoeA, C-terminal, domain IV"/>
    <property type="match status" value="1"/>
</dbReference>
<dbReference type="RefSeq" id="WP_255971895.1">
    <property type="nucleotide sequence ID" value="NZ_JANFQF010000018.1"/>
</dbReference>
<dbReference type="Gene3D" id="3.40.980.10">
    <property type="entry name" value="MoaB/Mog-like domain"/>
    <property type="match status" value="1"/>
</dbReference>
<protein>
    <recommendedName>
        <fullName evidence="7">Molybdopterin molybdenumtransferase</fullName>
        <ecNumber evidence="7">2.10.1.1</ecNumber>
    </recommendedName>
</protein>
<evidence type="ECO:0000256" key="5">
    <source>
        <dbReference type="ARBA" id="ARBA00023150"/>
    </source>
</evidence>
<evidence type="ECO:0000256" key="2">
    <source>
        <dbReference type="ARBA" id="ARBA00010763"/>
    </source>
</evidence>
<dbReference type="GO" id="GO:0016740">
    <property type="term" value="F:transferase activity"/>
    <property type="evidence" value="ECO:0007669"/>
    <property type="project" value="UniProtKB-KW"/>
</dbReference>
<keyword evidence="7" id="KW-0479">Metal-binding</keyword>
<evidence type="ECO:0000259" key="9">
    <source>
        <dbReference type="SMART" id="SM00852"/>
    </source>
</evidence>
<dbReference type="InterPro" id="IPR001453">
    <property type="entry name" value="MoaB/Mog_dom"/>
</dbReference>
<keyword evidence="7 10" id="KW-0808">Transferase</keyword>
<keyword evidence="4" id="KW-0342">GTP-binding</keyword>
<dbReference type="SMART" id="SM00852">
    <property type="entry name" value="MoCF_biosynth"/>
    <property type="match status" value="1"/>
</dbReference>
<keyword evidence="5 7" id="KW-0501">Molybdenum cofactor biosynthesis</keyword>
<evidence type="ECO:0000256" key="6">
    <source>
        <dbReference type="ARBA" id="ARBA00047317"/>
    </source>
</evidence>
<dbReference type="Proteomes" id="UP001524501">
    <property type="component" value="Unassembled WGS sequence"/>
</dbReference>
<evidence type="ECO:0000256" key="1">
    <source>
        <dbReference type="ARBA" id="ARBA00002901"/>
    </source>
</evidence>